<dbReference type="AlphaFoldDB" id="A0AAV7WBC1"/>
<feature type="region of interest" description="Disordered" evidence="1">
    <location>
        <begin position="92"/>
        <end position="130"/>
    </location>
</feature>
<evidence type="ECO:0000313" key="2">
    <source>
        <dbReference type="EMBL" id="KAJ1209881.1"/>
    </source>
</evidence>
<organism evidence="2 3">
    <name type="scientific">Pleurodeles waltl</name>
    <name type="common">Iberian ribbed newt</name>
    <dbReference type="NCBI Taxonomy" id="8319"/>
    <lineage>
        <taxon>Eukaryota</taxon>
        <taxon>Metazoa</taxon>
        <taxon>Chordata</taxon>
        <taxon>Craniata</taxon>
        <taxon>Vertebrata</taxon>
        <taxon>Euteleostomi</taxon>
        <taxon>Amphibia</taxon>
        <taxon>Batrachia</taxon>
        <taxon>Caudata</taxon>
        <taxon>Salamandroidea</taxon>
        <taxon>Salamandridae</taxon>
        <taxon>Pleurodelinae</taxon>
        <taxon>Pleurodeles</taxon>
    </lineage>
</organism>
<accession>A0AAV7WBC1</accession>
<protein>
    <submittedName>
        <fullName evidence="2">Uncharacterized protein</fullName>
    </submittedName>
</protein>
<name>A0AAV7WBC1_PLEWA</name>
<reference evidence="2" key="1">
    <citation type="journal article" date="2022" name="bioRxiv">
        <title>Sequencing and chromosome-scale assembly of the giantPleurodeles waltlgenome.</title>
        <authorList>
            <person name="Brown T."/>
            <person name="Elewa A."/>
            <person name="Iarovenko S."/>
            <person name="Subramanian E."/>
            <person name="Araus A.J."/>
            <person name="Petzold A."/>
            <person name="Susuki M."/>
            <person name="Suzuki K.-i.T."/>
            <person name="Hayashi T."/>
            <person name="Toyoda A."/>
            <person name="Oliveira C."/>
            <person name="Osipova E."/>
            <person name="Leigh N.D."/>
            <person name="Simon A."/>
            <person name="Yun M.H."/>
        </authorList>
    </citation>
    <scope>NUCLEOTIDE SEQUENCE</scope>
    <source>
        <strain evidence="2">20211129_DDA</strain>
        <tissue evidence="2">Liver</tissue>
    </source>
</reference>
<evidence type="ECO:0000313" key="3">
    <source>
        <dbReference type="Proteomes" id="UP001066276"/>
    </source>
</evidence>
<feature type="compositionally biased region" description="Polar residues" evidence="1">
    <location>
        <begin position="110"/>
        <end position="130"/>
    </location>
</feature>
<gene>
    <name evidence="2" type="ORF">NDU88_005253</name>
</gene>
<keyword evidence="3" id="KW-1185">Reference proteome</keyword>
<proteinExistence type="predicted"/>
<sequence length="130" mass="13957">MRSPPRCCPGSLIDEGICRPESRRRDLSHPSAPPSHVVTLVSSHVTDTSYNPANTFLAVDLKVPWCLTFLAPYISGDTLCGSGSVAAGHTWAPPAFRSRRSRSPDFDVTSIASATSTPKKYQKSSGIPLT</sequence>
<evidence type="ECO:0000256" key="1">
    <source>
        <dbReference type="SAM" id="MobiDB-lite"/>
    </source>
</evidence>
<comment type="caution">
    <text evidence="2">The sequence shown here is derived from an EMBL/GenBank/DDBJ whole genome shotgun (WGS) entry which is preliminary data.</text>
</comment>
<dbReference type="EMBL" id="JANPWB010000002">
    <property type="protein sequence ID" value="KAJ1209881.1"/>
    <property type="molecule type" value="Genomic_DNA"/>
</dbReference>
<dbReference type="Proteomes" id="UP001066276">
    <property type="component" value="Chromosome 1_2"/>
</dbReference>